<evidence type="ECO:0000313" key="15">
    <source>
        <dbReference type="EMBL" id="EEF38402.1"/>
    </source>
</evidence>
<proteinExistence type="inferred from homology"/>
<dbReference type="InterPro" id="IPR036396">
    <property type="entry name" value="Cyt_P450_sf"/>
</dbReference>
<gene>
    <name evidence="15" type="ORF">RCOM_1517620</name>
</gene>
<dbReference type="AlphaFoldDB" id="B9SDG5"/>
<keyword evidence="11 14" id="KW-0472">Membrane</keyword>
<dbReference type="STRING" id="3988.B9SDG5"/>
<dbReference type="eggNOG" id="KOG0156">
    <property type="taxonomic scope" value="Eukaryota"/>
</dbReference>
<dbReference type="Proteomes" id="UP000008311">
    <property type="component" value="Unassembled WGS sequence"/>
</dbReference>
<organism evidence="15 16">
    <name type="scientific">Ricinus communis</name>
    <name type="common">Castor bean</name>
    <dbReference type="NCBI Taxonomy" id="3988"/>
    <lineage>
        <taxon>Eukaryota</taxon>
        <taxon>Viridiplantae</taxon>
        <taxon>Streptophyta</taxon>
        <taxon>Embryophyta</taxon>
        <taxon>Tracheophyta</taxon>
        <taxon>Spermatophyta</taxon>
        <taxon>Magnoliopsida</taxon>
        <taxon>eudicotyledons</taxon>
        <taxon>Gunneridae</taxon>
        <taxon>Pentapetalae</taxon>
        <taxon>rosids</taxon>
        <taxon>fabids</taxon>
        <taxon>Malpighiales</taxon>
        <taxon>Euphorbiaceae</taxon>
        <taxon>Acalyphoideae</taxon>
        <taxon>Acalypheae</taxon>
        <taxon>Ricinus</taxon>
    </lineage>
</organism>
<protein>
    <submittedName>
        <fullName evidence="15">Cytochrome P450, putative</fullName>
        <ecNumber evidence="15">1.14.14.1</ecNumber>
    </submittedName>
</protein>
<keyword evidence="9 12" id="KW-0408">Iron</keyword>
<dbReference type="GO" id="GO:0016712">
    <property type="term" value="F:oxidoreductase activity, acting on paired donors, with incorporation or reduction of molecular oxygen, reduced flavin or flavoprotein as one donor, and incorporation of one atom of oxygen"/>
    <property type="evidence" value="ECO:0007669"/>
    <property type="project" value="UniProtKB-EC"/>
</dbReference>
<evidence type="ECO:0000256" key="12">
    <source>
        <dbReference type="PIRSR" id="PIRSR602401-1"/>
    </source>
</evidence>
<dbReference type="PRINTS" id="PR00463">
    <property type="entry name" value="EP450I"/>
</dbReference>
<comment type="cofactor">
    <cofactor evidence="1 12">
        <name>heme</name>
        <dbReference type="ChEBI" id="CHEBI:30413"/>
    </cofactor>
</comment>
<evidence type="ECO:0000256" key="9">
    <source>
        <dbReference type="ARBA" id="ARBA00023004"/>
    </source>
</evidence>
<evidence type="ECO:0000256" key="5">
    <source>
        <dbReference type="ARBA" id="ARBA00022692"/>
    </source>
</evidence>
<dbReference type="EMBL" id="EQ973927">
    <property type="protein sequence ID" value="EEF38402.1"/>
    <property type="molecule type" value="Genomic_DNA"/>
</dbReference>
<evidence type="ECO:0000256" key="3">
    <source>
        <dbReference type="ARBA" id="ARBA00010617"/>
    </source>
</evidence>
<dbReference type="KEGG" id="rcu:8284292"/>
<evidence type="ECO:0000256" key="4">
    <source>
        <dbReference type="ARBA" id="ARBA00022617"/>
    </source>
</evidence>
<dbReference type="PROSITE" id="PS00086">
    <property type="entry name" value="CYTOCHROME_P450"/>
    <property type="match status" value="1"/>
</dbReference>
<dbReference type="GO" id="GO:0016020">
    <property type="term" value="C:membrane"/>
    <property type="evidence" value="ECO:0000318"/>
    <property type="project" value="GO_Central"/>
</dbReference>
<evidence type="ECO:0000256" key="1">
    <source>
        <dbReference type="ARBA" id="ARBA00001971"/>
    </source>
</evidence>
<dbReference type="GO" id="GO:0016709">
    <property type="term" value="F:oxidoreductase activity, acting on paired donors, with incorporation or reduction of molecular oxygen, NAD(P)H as one donor, and incorporation of one atom of oxygen"/>
    <property type="evidence" value="ECO:0000318"/>
    <property type="project" value="GO_Central"/>
</dbReference>
<keyword evidence="8 13" id="KW-0560">Oxidoreductase</keyword>
<dbReference type="Pfam" id="PF00067">
    <property type="entry name" value="p450"/>
    <property type="match status" value="1"/>
</dbReference>
<dbReference type="InterPro" id="IPR001128">
    <property type="entry name" value="Cyt_P450"/>
</dbReference>
<dbReference type="EC" id="1.14.14.1" evidence="15"/>
<keyword evidence="6 12" id="KW-0479">Metal-binding</keyword>
<dbReference type="GO" id="GO:0020037">
    <property type="term" value="F:heme binding"/>
    <property type="evidence" value="ECO:0007669"/>
    <property type="project" value="InterPro"/>
</dbReference>
<dbReference type="FunFam" id="1.10.630.10:FF:000012">
    <property type="entry name" value="Cytochrome P450 family protein"/>
    <property type="match status" value="1"/>
</dbReference>
<keyword evidence="16" id="KW-1185">Reference proteome</keyword>
<dbReference type="PANTHER" id="PTHR24298">
    <property type="entry name" value="FLAVONOID 3'-MONOOXYGENASE-RELATED"/>
    <property type="match status" value="1"/>
</dbReference>
<dbReference type="Gene3D" id="1.10.630.10">
    <property type="entry name" value="Cytochrome P450"/>
    <property type="match status" value="1"/>
</dbReference>
<dbReference type="PRINTS" id="PR00385">
    <property type="entry name" value="P450"/>
</dbReference>
<dbReference type="InterPro" id="IPR017972">
    <property type="entry name" value="Cyt_P450_CS"/>
</dbReference>
<sequence length="500" mass="57926">METWYLVLILIISITSFLPFKSLFPIRNLPPGPLSFNLMFLRNSVNLEAILRSLHSKFGPIYTLYMGHIPVIFIADHSLAHQALVQNSAIFADRPPDFAISKVLSSNQLSVTTGFYGPTWRLLRRNLTSKILHPLRVKSYGRARKRVFQILRNRIGSQAKSGHPVFLSEHFHFSLFALSAFMCFGDKLDEDQIKQTEKVQREILLCYRKYNRLNFLPRLTKIFMRRQWDEFFQIRKNQENVLIPLIKARKKLKEVNNEERQYDFTLSYVDTLFDLEHPEEKRKLHDDEMVSLCSEFLNAGADATATTLEWIMANLVKYPEIQEKILVEIKGVIKDGEEEVKEGNLQKMPYLKAVVLEGLRRHPPAHFVLPHAVTQDAVLHKYLIPKNGIVSFLIADIGLDPKVWEDPMAFKPERFLNDEGKAFDITGSREIKMMPFGAGRRICPGYGLAMLLLEYFVANLIWNFEWRAVDGDEIDLSEKPEFTVVMKNPLQAQISPRFIK</sequence>
<feature type="binding site" description="axial binding residue" evidence="12">
    <location>
        <position position="443"/>
    </location>
    <ligand>
        <name>heme</name>
        <dbReference type="ChEBI" id="CHEBI:30413"/>
    </ligand>
    <ligandPart>
        <name>Fe</name>
        <dbReference type="ChEBI" id="CHEBI:18248"/>
    </ligandPart>
</feature>
<comment type="subcellular location">
    <subcellularLocation>
        <location evidence="2">Membrane</location>
        <topology evidence="2">Single-pass membrane protein</topology>
    </subcellularLocation>
</comment>
<evidence type="ECO:0000256" key="6">
    <source>
        <dbReference type="ARBA" id="ARBA00022723"/>
    </source>
</evidence>
<evidence type="ECO:0000256" key="2">
    <source>
        <dbReference type="ARBA" id="ARBA00004167"/>
    </source>
</evidence>
<evidence type="ECO:0000313" key="16">
    <source>
        <dbReference type="Proteomes" id="UP000008311"/>
    </source>
</evidence>
<keyword evidence="4 12" id="KW-0349">Heme</keyword>
<dbReference type="InParanoid" id="B9SDG5"/>
<comment type="similarity">
    <text evidence="3 13">Belongs to the cytochrome P450 family.</text>
</comment>
<dbReference type="CDD" id="cd11075">
    <property type="entry name" value="CYP77_89"/>
    <property type="match status" value="1"/>
</dbReference>
<evidence type="ECO:0000256" key="7">
    <source>
        <dbReference type="ARBA" id="ARBA00022989"/>
    </source>
</evidence>
<evidence type="ECO:0000256" key="11">
    <source>
        <dbReference type="ARBA" id="ARBA00023136"/>
    </source>
</evidence>
<evidence type="ECO:0000256" key="10">
    <source>
        <dbReference type="ARBA" id="ARBA00023033"/>
    </source>
</evidence>
<keyword evidence="10 13" id="KW-0503">Monooxygenase</keyword>
<dbReference type="InterPro" id="IPR051103">
    <property type="entry name" value="Plant_metabolite_P450s"/>
</dbReference>
<feature type="transmembrane region" description="Helical" evidence="14">
    <location>
        <begin position="6"/>
        <end position="24"/>
    </location>
</feature>
<keyword evidence="7 14" id="KW-1133">Transmembrane helix</keyword>
<dbReference type="SUPFAM" id="SSF48264">
    <property type="entry name" value="Cytochrome P450"/>
    <property type="match status" value="1"/>
</dbReference>
<name>B9SDG5_RICCO</name>
<evidence type="ECO:0000256" key="14">
    <source>
        <dbReference type="SAM" id="Phobius"/>
    </source>
</evidence>
<evidence type="ECO:0000256" key="8">
    <source>
        <dbReference type="ARBA" id="ARBA00023002"/>
    </source>
</evidence>
<keyword evidence="5 14" id="KW-0812">Transmembrane</keyword>
<dbReference type="InterPro" id="IPR002401">
    <property type="entry name" value="Cyt_P450_E_grp-I"/>
</dbReference>
<dbReference type="OrthoDB" id="1055148at2759"/>
<accession>B9SDG5</accession>
<dbReference type="PANTHER" id="PTHR24298:SF800">
    <property type="entry name" value="CYTOCHROME P450 89A2-RELATED"/>
    <property type="match status" value="1"/>
</dbReference>
<evidence type="ECO:0000256" key="13">
    <source>
        <dbReference type="RuleBase" id="RU000461"/>
    </source>
</evidence>
<reference evidence="16" key="1">
    <citation type="journal article" date="2010" name="Nat. Biotechnol.">
        <title>Draft genome sequence of the oilseed species Ricinus communis.</title>
        <authorList>
            <person name="Chan A.P."/>
            <person name="Crabtree J."/>
            <person name="Zhao Q."/>
            <person name="Lorenzi H."/>
            <person name="Orvis J."/>
            <person name="Puiu D."/>
            <person name="Melake-Berhan A."/>
            <person name="Jones K.M."/>
            <person name="Redman J."/>
            <person name="Chen G."/>
            <person name="Cahoon E.B."/>
            <person name="Gedil M."/>
            <person name="Stanke M."/>
            <person name="Haas B.J."/>
            <person name="Wortman J.R."/>
            <person name="Fraser-Liggett C.M."/>
            <person name="Ravel J."/>
            <person name="Rabinowicz P.D."/>
        </authorList>
    </citation>
    <scope>NUCLEOTIDE SEQUENCE [LARGE SCALE GENOMIC DNA]</scope>
    <source>
        <strain evidence="16">cv. Hale</strain>
    </source>
</reference>
<dbReference type="GO" id="GO:0005506">
    <property type="term" value="F:iron ion binding"/>
    <property type="evidence" value="ECO:0007669"/>
    <property type="project" value="InterPro"/>
</dbReference>